<dbReference type="KEGG" id="nsl:BOX37_14840"/>
<dbReference type="EMBL" id="CP018082">
    <property type="protein sequence ID" value="APE38348.1"/>
    <property type="molecule type" value="Genomic_DNA"/>
</dbReference>
<dbReference type="InterPro" id="IPR042070">
    <property type="entry name" value="PucR_C-HTH_sf"/>
</dbReference>
<dbReference type="InterPro" id="IPR025736">
    <property type="entry name" value="PucR_C-HTH_dom"/>
</dbReference>
<evidence type="ECO:0000313" key="4">
    <source>
        <dbReference type="Proteomes" id="UP000183810"/>
    </source>
</evidence>
<dbReference type="PANTHER" id="PTHR33744">
    <property type="entry name" value="CARBOHYDRATE DIACID REGULATOR"/>
    <property type="match status" value="1"/>
</dbReference>
<dbReference type="PANTHER" id="PTHR33744:SF1">
    <property type="entry name" value="DNA-BINDING TRANSCRIPTIONAL ACTIVATOR ADER"/>
    <property type="match status" value="1"/>
</dbReference>
<keyword evidence="4" id="KW-1185">Reference proteome</keyword>
<dbReference type="InterPro" id="IPR025751">
    <property type="entry name" value="RsbRD_N_dom"/>
</dbReference>
<feature type="domain" description="RsbT co-antagonist protein RsbRD N-terminal" evidence="2">
    <location>
        <begin position="15"/>
        <end position="150"/>
    </location>
</feature>
<dbReference type="Gene3D" id="1.10.10.2840">
    <property type="entry name" value="PucR C-terminal helix-turn-helix domain"/>
    <property type="match status" value="1"/>
</dbReference>
<dbReference type="Proteomes" id="UP000183810">
    <property type="component" value="Chromosome"/>
</dbReference>
<feature type="domain" description="PucR C-terminal helix-turn-helix" evidence="1">
    <location>
        <begin position="328"/>
        <end position="384"/>
    </location>
</feature>
<evidence type="ECO:0000313" key="3">
    <source>
        <dbReference type="EMBL" id="APE38348.1"/>
    </source>
</evidence>
<dbReference type="InterPro" id="IPR051448">
    <property type="entry name" value="CdaR-like_regulators"/>
</dbReference>
<sequence length="395" mass="42904">MDYSPTRRPQADVGDLTGQVVSHFLDHVAARRTQLGDAISGEITTATRMCAEIGRGIVDGCDVSDKLDWLSTAAAGWAREGLPIDTIVRAFHEALRLSLDAVYAAGTTYDRDTLTNGLRAALAVSNLMSTTMISAYLDEYRLVVGEHHTAIRTVTSALLAGRATTTMARESGVHVAENYRVIGIAIPRSTHDRPPDDEALSARRRLHRIRAALAHHGDPALAMLSVDGGTVLIPGEDPDDAELDALIESLSTAARVDVVAAVIPARTGAIPDAVQRAHELLDIVVRLGYTARLYRFEDLALEYQLTRPGPGLAELGELLAPLDAHPELSETLRVHIANDLNRQRTARHLHLHTNTVVYRLRRIANLTGLDATHTTGLWRLKSAVVARAFHPSRTA</sequence>
<dbReference type="Pfam" id="PF13556">
    <property type="entry name" value="HTH_30"/>
    <property type="match status" value="1"/>
</dbReference>
<evidence type="ECO:0000259" key="2">
    <source>
        <dbReference type="Pfam" id="PF14361"/>
    </source>
</evidence>
<dbReference type="AlphaFoldDB" id="A0A1J0W216"/>
<protein>
    <submittedName>
        <fullName evidence="3">Transcriptional regulator</fullName>
    </submittedName>
</protein>
<evidence type="ECO:0000259" key="1">
    <source>
        <dbReference type="Pfam" id="PF13556"/>
    </source>
</evidence>
<organism evidence="3 4">
    <name type="scientific">Nocardia mangyaensis</name>
    <dbReference type="NCBI Taxonomy" id="2213200"/>
    <lineage>
        <taxon>Bacteria</taxon>
        <taxon>Bacillati</taxon>
        <taxon>Actinomycetota</taxon>
        <taxon>Actinomycetes</taxon>
        <taxon>Mycobacteriales</taxon>
        <taxon>Nocardiaceae</taxon>
        <taxon>Nocardia</taxon>
    </lineage>
</organism>
<accession>A0A1J0W216</accession>
<proteinExistence type="predicted"/>
<name>A0A1J0W216_9NOCA</name>
<dbReference type="Pfam" id="PF14361">
    <property type="entry name" value="RsbRD_N"/>
    <property type="match status" value="1"/>
</dbReference>
<reference evidence="3" key="1">
    <citation type="submission" date="2016-11" db="EMBL/GenBank/DDBJ databases">
        <authorList>
            <person name="Jaros S."/>
            <person name="Januszkiewicz K."/>
            <person name="Wedrychowicz H."/>
        </authorList>
    </citation>
    <scope>NUCLEOTIDE SEQUENCE [LARGE SCALE GENOMIC DNA]</scope>
    <source>
        <strain evidence="3">Y48</strain>
    </source>
</reference>
<gene>
    <name evidence="3" type="ORF">BOX37_14840</name>
</gene>